<evidence type="ECO:0000256" key="1">
    <source>
        <dbReference type="SAM" id="MobiDB-lite"/>
    </source>
</evidence>
<accession>A0AAW3AEU4</accession>
<reference evidence="2 3" key="1">
    <citation type="submission" date="2024-02" db="EMBL/GenBank/DDBJ databases">
        <title>FIRST GENOME SEQUENCES OF Leishmania (Viannia) shawi, Leishmania (Viannia) lindenbergi AND Leishmania (Viannia) utingensis.</title>
        <authorList>
            <person name="Resadore F."/>
            <person name="Custodio M.G.F."/>
            <person name="Boite M.C."/>
            <person name="Cupolillo E."/>
            <person name="Ferreira G.E.M."/>
        </authorList>
    </citation>
    <scope>NUCLEOTIDE SEQUENCE [LARGE SCALE GENOMIC DNA]</scope>
    <source>
        <strain evidence="2 3">MHOM/BR/1966/M15733</strain>
    </source>
</reference>
<name>A0AAW3AEU4_9TRYP</name>
<dbReference type="AlphaFoldDB" id="A0AAW3AEU4"/>
<feature type="region of interest" description="Disordered" evidence="1">
    <location>
        <begin position="81"/>
        <end position="112"/>
    </location>
</feature>
<sequence>MASQGFSAYAIGEPGSPPLPASAEPLLAGTAAPPYDAGRCEGGVAAGTGSPGPAWRCVGATRDSERVGAGHMTGRVAAWPKRIPLGPSLPTGVGRRSHLETGAPGGDRHRGSGREAACEAGWVECEAGALRTDDRRRTAVLRFTYSQVEKGTGLMHHSVTTP</sequence>
<evidence type="ECO:0000313" key="3">
    <source>
        <dbReference type="Proteomes" id="UP001500131"/>
    </source>
</evidence>
<comment type="caution">
    <text evidence="2">The sequence shown here is derived from an EMBL/GenBank/DDBJ whole genome shotgun (WGS) entry which is preliminary data.</text>
</comment>
<protein>
    <submittedName>
        <fullName evidence="2">Uncharacterized protein</fullName>
    </submittedName>
</protein>
<evidence type="ECO:0000313" key="2">
    <source>
        <dbReference type="EMBL" id="KAL0505194.1"/>
    </source>
</evidence>
<dbReference type="Proteomes" id="UP001500131">
    <property type="component" value="Unassembled WGS sequence"/>
</dbReference>
<organism evidence="2 3">
    <name type="scientific">Leishmania lindenbergi</name>
    <dbReference type="NCBI Taxonomy" id="651832"/>
    <lineage>
        <taxon>Eukaryota</taxon>
        <taxon>Discoba</taxon>
        <taxon>Euglenozoa</taxon>
        <taxon>Kinetoplastea</taxon>
        <taxon>Metakinetoplastina</taxon>
        <taxon>Trypanosomatida</taxon>
        <taxon>Trypanosomatidae</taxon>
        <taxon>Leishmaniinae</taxon>
        <taxon>Leishmania</taxon>
    </lineage>
</organism>
<proteinExistence type="predicted"/>
<feature type="region of interest" description="Disordered" evidence="1">
    <location>
        <begin position="1"/>
        <end position="27"/>
    </location>
</feature>
<keyword evidence="3" id="KW-1185">Reference proteome</keyword>
<gene>
    <name evidence="2" type="ORF">Q4I31_003801</name>
</gene>
<dbReference type="EMBL" id="JBAMZK010000023">
    <property type="protein sequence ID" value="KAL0505194.1"/>
    <property type="molecule type" value="Genomic_DNA"/>
</dbReference>